<dbReference type="CDD" id="cd17354">
    <property type="entry name" value="MFS_Mch1p_like"/>
    <property type="match status" value="1"/>
</dbReference>
<dbReference type="GO" id="GO:0016020">
    <property type="term" value="C:membrane"/>
    <property type="evidence" value="ECO:0007669"/>
    <property type="project" value="UniProtKB-SubCell"/>
</dbReference>
<feature type="transmembrane region" description="Helical" evidence="6">
    <location>
        <begin position="173"/>
        <end position="193"/>
    </location>
</feature>
<feature type="transmembrane region" description="Helical" evidence="6">
    <location>
        <begin position="507"/>
        <end position="530"/>
    </location>
</feature>
<dbReference type="InterPro" id="IPR010658">
    <property type="entry name" value="Nodulin-like"/>
</dbReference>
<evidence type="ECO:0000313" key="9">
    <source>
        <dbReference type="EMBL" id="KAA8546095.1"/>
    </source>
</evidence>
<evidence type="ECO:0000256" key="4">
    <source>
        <dbReference type="ARBA" id="ARBA00023136"/>
    </source>
</evidence>
<evidence type="ECO:0000256" key="6">
    <source>
        <dbReference type="SAM" id="Phobius"/>
    </source>
</evidence>
<dbReference type="Pfam" id="PF06813">
    <property type="entry name" value="Nodulin-like"/>
    <property type="match status" value="1"/>
</dbReference>
<feature type="domain" description="NFD4 C-terminal" evidence="8">
    <location>
        <begin position="328"/>
        <end position="535"/>
    </location>
</feature>
<accession>A0A5J5BSZ1</accession>
<dbReference type="Gene3D" id="1.20.1250.20">
    <property type="entry name" value="MFS general substrate transporter like domains"/>
    <property type="match status" value="1"/>
</dbReference>
<name>A0A5J5BSZ1_9ASTE</name>
<keyword evidence="10" id="KW-1185">Reference proteome</keyword>
<organism evidence="9 10">
    <name type="scientific">Nyssa sinensis</name>
    <dbReference type="NCBI Taxonomy" id="561372"/>
    <lineage>
        <taxon>Eukaryota</taxon>
        <taxon>Viridiplantae</taxon>
        <taxon>Streptophyta</taxon>
        <taxon>Embryophyta</taxon>
        <taxon>Tracheophyta</taxon>
        <taxon>Spermatophyta</taxon>
        <taxon>Magnoliopsida</taxon>
        <taxon>eudicotyledons</taxon>
        <taxon>Gunneridae</taxon>
        <taxon>Pentapetalae</taxon>
        <taxon>asterids</taxon>
        <taxon>Cornales</taxon>
        <taxon>Nyssaceae</taxon>
        <taxon>Nyssa</taxon>
    </lineage>
</organism>
<evidence type="ECO:0000256" key="2">
    <source>
        <dbReference type="ARBA" id="ARBA00022692"/>
    </source>
</evidence>
<comment type="subcellular location">
    <subcellularLocation>
        <location evidence="1">Membrane</location>
        <topology evidence="1">Multi-pass membrane protein</topology>
    </subcellularLocation>
</comment>
<feature type="transmembrane region" description="Helical" evidence="6">
    <location>
        <begin position="79"/>
        <end position="96"/>
    </location>
</feature>
<evidence type="ECO:0000259" key="7">
    <source>
        <dbReference type="Pfam" id="PF06813"/>
    </source>
</evidence>
<keyword evidence="3 6" id="KW-1133">Transmembrane helix</keyword>
<evidence type="ECO:0000256" key="1">
    <source>
        <dbReference type="ARBA" id="ARBA00004141"/>
    </source>
</evidence>
<evidence type="ECO:0000256" key="3">
    <source>
        <dbReference type="ARBA" id="ARBA00022989"/>
    </source>
</evidence>
<feature type="transmembrane region" description="Helical" evidence="6">
    <location>
        <begin position="361"/>
        <end position="383"/>
    </location>
</feature>
<dbReference type="InterPro" id="IPR036259">
    <property type="entry name" value="MFS_trans_sf"/>
</dbReference>
<feature type="transmembrane region" description="Helical" evidence="6">
    <location>
        <begin position="243"/>
        <end position="263"/>
    </location>
</feature>
<gene>
    <name evidence="9" type="ORF">F0562_020454</name>
</gene>
<feature type="transmembrane region" description="Helical" evidence="6">
    <location>
        <begin position="213"/>
        <end position="231"/>
    </location>
</feature>
<dbReference type="AlphaFoldDB" id="A0A5J5BSZ1"/>
<evidence type="ECO:0000313" key="10">
    <source>
        <dbReference type="Proteomes" id="UP000325577"/>
    </source>
</evidence>
<dbReference type="Pfam" id="PF23262">
    <property type="entry name" value="NFD4_C"/>
    <property type="match status" value="1"/>
</dbReference>
<reference evidence="9 10" key="1">
    <citation type="submission" date="2019-09" db="EMBL/GenBank/DDBJ databases">
        <title>A chromosome-level genome assembly of the Chinese tupelo Nyssa sinensis.</title>
        <authorList>
            <person name="Yang X."/>
            <person name="Kang M."/>
            <person name="Yang Y."/>
            <person name="Xiong H."/>
            <person name="Wang M."/>
            <person name="Zhang Z."/>
            <person name="Wang Z."/>
            <person name="Wu H."/>
            <person name="Ma T."/>
            <person name="Liu J."/>
            <person name="Xi Z."/>
        </authorList>
    </citation>
    <scope>NUCLEOTIDE SEQUENCE [LARGE SCALE GENOMIC DNA]</scope>
    <source>
        <strain evidence="9">J267</strain>
        <tissue evidence="9">Leaf</tissue>
    </source>
</reference>
<comment type="similarity">
    <text evidence="5">Belongs to the major facilitator superfamily. Phosphate:H(+) symporter (TC 2.A.1.9) family.</text>
</comment>
<feature type="transmembrane region" description="Helical" evidence="6">
    <location>
        <begin position="146"/>
        <end position="167"/>
    </location>
</feature>
<feature type="domain" description="Nodulin-like" evidence="7">
    <location>
        <begin position="13"/>
        <end position="258"/>
    </location>
</feature>
<proteinExistence type="inferred from homology"/>
<feature type="transmembrane region" description="Helical" evidence="6">
    <location>
        <begin position="337"/>
        <end position="355"/>
    </location>
</feature>
<protein>
    <submittedName>
        <fullName evidence="9">Uncharacterized protein</fullName>
    </submittedName>
</protein>
<keyword evidence="4 6" id="KW-0472">Membrane</keyword>
<evidence type="ECO:0000259" key="8">
    <source>
        <dbReference type="Pfam" id="PF23262"/>
    </source>
</evidence>
<feature type="transmembrane region" description="Helical" evidence="6">
    <location>
        <begin position="108"/>
        <end position="134"/>
    </location>
</feature>
<dbReference type="SUPFAM" id="SSF103473">
    <property type="entry name" value="MFS general substrate transporter"/>
    <property type="match status" value="1"/>
</dbReference>
<sequence length="555" mass="60293">MGFQFSPTSPAGKWLGFVTAVWVQAISGNNYTFSNYSDALKSLMALTQLQLNNLSVAKDVGKAFGLLAGLASDRLPTPIILLIGSIEGFIGYGVQWLVVSRRIQPLPYWQMCIFLCMGGNSTTWMNTAILVTCMRNFRKNRGPVSGILKGYVGLSTAIFTDLCSALFSENPSTFLLMLAIVPFFVCLTAILFLREIPPSSTSGEEKEETRYFGVFNVVAVVVAVYLLAFDVTGTHGRVFSKAFAVILLILLASPLSIPLYLAVQNLNRSNSKPNSDVERHVTELLLTQETTPEIETKPEAVVEETAEKSEEDVQIKRRRPVIGEDHTIVEALSTIDFWILFGSFLCGVGTGLAVMNNMGQMGLALGYVDVSIFVSLTSIWGFFGRILSGSISEYFIKKAGTPRPLWNAASQILMAVGYILMAMALPGSLHIGSIVVGICYGVRVAVTVPTASELFGLKYYGLIYNILILNLPLGSFLFSGLLAGFLYDAQATQTAGGGNTCIGAHCYRLVFVVMAIACIVGFGLDVLLAIRTKSVYFKIYASKKSNKSRAVSNCH</sequence>
<feature type="transmembrane region" description="Helical" evidence="6">
    <location>
        <begin position="462"/>
        <end position="487"/>
    </location>
</feature>
<dbReference type="OrthoDB" id="410267at2759"/>
<dbReference type="InterPro" id="IPR056555">
    <property type="entry name" value="NFD4_C"/>
</dbReference>
<keyword evidence="2 6" id="KW-0812">Transmembrane</keyword>
<dbReference type="PANTHER" id="PTHR21576">
    <property type="entry name" value="UNCHARACTERIZED NODULIN-LIKE PROTEIN"/>
    <property type="match status" value="1"/>
</dbReference>
<evidence type="ECO:0000256" key="5">
    <source>
        <dbReference type="ARBA" id="ARBA00044504"/>
    </source>
</evidence>
<dbReference type="PANTHER" id="PTHR21576:SF78">
    <property type="entry name" value="PROTEIN NUCLEAR FUSION DEFECTIVE 4-LIKE"/>
    <property type="match status" value="1"/>
</dbReference>
<dbReference type="EMBL" id="CM018033">
    <property type="protein sequence ID" value="KAA8546095.1"/>
    <property type="molecule type" value="Genomic_DNA"/>
</dbReference>
<dbReference type="Proteomes" id="UP000325577">
    <property type="component" value="Linkage Group LG10"/>
</dbReference>